<keyword evidence="3" id="KW-1185">Reference proteome</keyword>
<sequence>MELIKTEMTPKERAAAYARGERVDRIPCTLTAGETSSPLFGIDISDYYFSSELMVEVESRLVEETDADNLGMGLGLRTIAEALGTKMSYSKHDVAKVDVPVFKSPHDVDGRELVDIHKDGRIPIMLEAFKVLKEKYGDERKIGTGSAGPLTIAGNSIGTTKLLKAMIKDPEGAKKLINFCADVAIKVAKDLWDEYGISFSFAEPLASKNLLSKEMFDEFCLPYLQKCITAVSSWQGGCSLHICGETKDRWDDVVNMGISGFWIDNCESLGELKGLYGDRISITGNIPPVDVVLYGTPEDINESVKNILLEASDNPRGFCLCPGCTTPVGTSLDNMKAIMNAAATYGRGAVKGQLPEGLKGYC</sequence>
<evidence type="ECO:0000313" key="2">
    <source>
        <dbReference type="EMBL" id="MDO4841402.1"/>
    </source>
</evidence>
<dbReference type="Proteomes" id="UP001168575">
    <property type="component" value="Unassembled WGS sequence"/>
</dbReference>
<dbReference type="Gene3D" id="3.20.20.210">
    <property type="match status" value="1"/>
</dbReference>
<dbReference type="PANTHER" id="PTHR47099:SF1">
    <property type="entry name" value="METHYLCOBAMIDE:COM METHYLTRANSFERASE MTBA"/>
    <property type="match status" value="1"/>
</dbReference>
<reference evidence="2" key="1">
    <citation type="submission" date="2023-07" db="EMBL/GenBank/DDBJ databases">
        <title>Between Cages and Wild: Unraveling the Impact of Captivity on Animal Microbiomes and Antimicrobial Resistance.</title>
        <authorList>
            <person name="Schmartz G.P."/>
            <person name="Rehner J."/>
            <person name="Schuff M.J."/>
            <person name="Becker S.L."/>
            <person name="Kravczyk M."/>
            <person name="Gurevich A."/>
            <person name="Francke R."/>
            <person name="Mueller R."/>
            <person name="Keller V."/>
            <person name="Keller A."/>
        </authorList>
    </citation>
    <scope>NUCLEOTIDE SEQUENCE</scope>
    <source>
        <strain evidence="2">S12M_St_49</strain>
    </source>
</reference>
<name>A0AA43RGH1_9ACTN</name>
<feature type="domain" description="Uroporphyrinogen decarboxylase (URO-D)" evidence="1">
    <location>
        <begin position="9"/>
        <end position="344"/>
    </location>
</feature>
<dbReference type="Pfam" id="PF01208">
    <property type="entry name" value="URO-D"/>
    <property type="match status" value="1"/>
</dbReference>
<dbReference type="InterPro" id="IPR038071">
    <property type="entry name" value="UROD/MetE-like_sf"/>
</dbReference>
<organism evidence="2 3">
    <name type="scientific">Phoenicibacter congonensis</name>
    <dbReference type="NCBI Taxonomy" id="1944646"/>
    <lineage>
        <taxon>Bacteria</taxon>
        <taxon>Bacillati</taxon>
        <taxon>Actinomycetota</taxon>
        <taxon>Coriobacteriia</taxon>
        <taxon>Eggerthellales</taxon>
        <taxon>Eggerthellaceae</taxon>
        <taxon>Phoenicibacter</taxon>
    </lineage>
</organism>
<dbReference type="InterPro" id="IPR000257">
    <property type="entry name" value="Uroporphyrinogen_deCOase"/>
</dbReference>
<gene>
    <name evidence="2" type="ORF">Q3982_01840</name>
</gene>
<proteinExistence type="predicted"/>
<dbReference type="AlphaFoldDB" id="A0AA43RGH1"/>
<protein>
    <submittedName>
        <fullName evidence="2">Uroporphyrinogen decarboxylase family protein</fullName>
    </submittedName>
</protein>
<comment type="caution">
    <text evidence="2">The sequence shown here is derived from an EMBL/GenBank/DDBJ whole genome shotgun (WGS) entry which is preliminary data.</text>
</comment>
<dbReference type="SUPFAM" id="SSF51726">
    <property type="entry name" value="UROD/MetE-like"/>
    <property type="match status" value="1"/>
</dbReference>
<dbReference type="GO" id="GO:0006779">
    <property type="term" value="P:porphyrin-containing compound biosynthetic process"/>
    <property type="evidence" value="ECO:0007669"/>
    <property type="project" value="InterPro"/>
</dbReference>
<dbReference type="PANTHER" id="PTHR47099">
    <property type="entry name" value="METHYLCOBAMIDE:COM METHYLTRANSFERASE MTBA"/>
    <property type="match status" value="1"/>
</dbReference>
<dbReference type="CDD" id="cd03465">
    <property type="entry name" value="URO-D_like"/>
    <property type="match status" value="1"/>
</dbReference>
<dbReference type="EMBL" id="JAUMVS010000015">
    <property type="protein sequence ID" value="MDO4841402.1"/>
    <property type="molecule type" value="Genomic_DNA"/>
</dbReference>
<evidence type="ECO:0000313" key="3">
    <source>
        <dbReference type="Proteomes" id="UP001168575"/>
    </source>
</evidence>
<accession>A0AA43RGH1</accession>
<dbReference type="GO" id="GO:0004853">
    <property type="term" value="F:uroporphyrinogen decarboxylase activity"/>
    <property type="evidence" value="ECO:0007669"/>
    <property type="project" value="InterPro"/>
</dbReference>
<evidence type="ECO:0000259" key="1">
    <source>
        <dbReference type="Pfam" id="PF01208"/>
    </source>
</evidence>
<dbReference type="InterPro" id="IPR052024">
    <property type="entry name" value="Methanogen_methyltrans"/>
</dbReference>